<proteinExistence type="predicted"/>
<dbReference type="RefSeq" id="WP_047954742.1">
    <property type="nucleotide sequence ID" value="NZ_LKHS01000011.1"/>
</dbReference>
<keyword evidence="2" id="KW-1185">Reference proteome</keyword>
<gene>
    <name evidence="1" type="ORF">AMR76_14125</name>
</gene>
<organism evidence="1 2">
    <name type="scientific">Vibrio furnissii</name>
    <dbReference type="NCBI Taxonomy" id="29494"/>
    <lineage>
        <taxon>Bacteria</taxon>
        <taxon>Pseudomonadati</taxon>
        <taxon>Pseudomonadota</taxon>
        <taxon>Gammaproteobacteria</taxon>
        <taxon>Vibrionales</taxon>
        <taxon>Vibrionaceae</taxon>
        <taxon>Vibrio</taxon>
    </lineage>
</organism>
<name>A0A0Q2XXJ6_VIBFU</name>
<evidence type="ECO:0000313" key="1">
    <source>
        <dbReference type="EMBL" id="KQH85236.1"/>
    </source>
</evidence>
<accession>A0A0Q2XXJ6</accession>
<protein>
    <submittedName>
        <fullName evidence="1">Uncharacterized protein</fullName>
    </submittedName>
</protein>
<comment type="caution">
    <text evidence="1">The sequence shown here is derived from an EMBL/GenBank/DDBJ whole genome shotgun (WGS) entry which is preliminary data.</text>
</comment>
<evidence type="ECO:0000313" key="2">
    <source>
        <dbReference type="Proteomes" id="UP000051221"/>
    </source>
</evidence>
<reference evidence="1 2" key="1">
    <citation type="submission" date="2015-08" db="EMBL/GenBank/DDBJ databases">
        <title>Antibacterial properties of a collection of Vibrionaceae strains.</title>
        <authorList>
            <person name="Giubergia S."/>
        </authorList>
    </citation>
    <scope>NUCLEOTIDE SEQUENCE [LARGE SCALE GENOMIC DNA]</scope>
    <source>
        <strain evidence="1 2">S0821</strain>
    </source>
</reference>
<dbReference type="AlphaFoldDB" id="A0A0Q2XXJ6"/>
<dbReference type="Proteomes" id="UP000051221">
    <property type="component" value="Unassembled WGS sequence"/>
</dbReference>
<dbReference type="InParanoid" id="A0A0Q2XXJ6"/>
<dbReference type="EMBL" id="LKHS01000011">
    <property type="protein sequence ID" value="KQH85236.1"/>
    <property type="molecule type" value="Genomic_DNA"/>
</dbReference>
<sequence>MTPNQITDTTYQLHNFINPFDRQDSYILLSGGYSKTLVIDKNRHSPTRYLGIKNWEQLKSIWPGFTPFDDAYLMPFSPLSESRFRNKPIADEFVEYQNIYRYFEEKSIRQQPKSTLICLCMLLAKNYDEKLGGIPMGIKMLATRLGTNSRKITVSIKSLEEMGLIVFHQRRADIDKVTLPCFIEPTSTFVLKFTSLFRKGKTIPKEEPEAGTPKIQTAPEQDYDNFIKSIAAQESIYDDTEENLTAKKPDYYLHGKEGFFWYQNKIYTLKVRLLNLVRKPKVDEVVKAHAYRALL</sequence>